<reference evidence="2" key="1">
    <citation type="journal article" date="2019" name="Int. J. Syst. Evol. Microbiol.">
        <title>The Global Catalogue of Microorganisms (GCM) 10K type strain sequencing project: providing services to taxonomists for standard genome sequencing and annotation.</title>
        <authorList>
            <consortium name="The Broad Institute Genomics Platform"/>
            <consortium name="The Broad Institute Genome Sequencing Center for Infectious Disease"/>
            <person name="Wu L."/>
            <person name="Ma J."/>
        </authorList>
    </citation>
    <scope>NUCLEOTIDE SEQUENCE [LARGE SCALE GENOMIC DNA]</scope>
    <source>
        <strain evidence="2">CGMCC 1.15288</strain>
    </source>
</reference>
<organism evidence="1 2">
    <name type="scientific">Dyadobacter endophyticus</name>
    <dbReference type="NCBI Taxonomy" id="1749036"/>
    <lineage>
        <taxon>Bacteria</taxon>
        <taxon>Pseudomonadati</taxon>
        <taxon>Bacteroidota</taxon>
        <taxon>Cytophagia</taxon>
        <taxon>Cytophagales</taxon>
        <taxon>Spirosomataceae</taxon>
        <taxon>Dyadobacter</taxon>
    </lineage>
</organism>
<protein>
    <submittedName>
        <fullName evidence="1">Uncharacterized protein</fullName>
    </submittedName>
</protein>
<proteinExistence type="predicted"/>
<evidence type="ECO:0000313" key="1">
    <source>
        <dbReference type="EMBL" id="GGH55461.1"/>
    </source>
</evidence>
<sequence length="54" mass="6254">MKPGANKKDIFDLSKVIVDPNLKRRVNDPFIMRKVEEAKRVLAPYLKELADKSK</sequence>
<dbReference type="Proteomes" id="UP000600214">
    <property type="component" value="Unassembled WGS sequence"/>
</dbReference>
<comment type="caution">
    <text evidence="1">The sequence shown here is derived from an EMBL/GenBank/DDBJ whole genome shotgun (WGS) entry which is preliminary data.</text>
</comment>
<gene>
    <name evidence="1" type="ORF">GCM10007423_63020</name>
</gene>
<name>A0ABQ1ZD75_9BACT</name>
<accession>A0ABQ1ZD75</accession>
<keyword evidence="2" id="KW-1185">Reference proteome</keyword>
<dbReference type="EMBL" id="BMIA01000008">
    <property type="protein sequence ID" value="GGH55461.1"/>
    <property type="molecule type" value="Genomic_DNA"/>
</dbReference>
<evidence type="ECO:0000313" key="2">
    <source>
        <dbReference type="Proteomes" id="UP000600214"/>
    </source>
</evidence>